<evidence type="ECO:0000256" key="1">
    <source>
        <dbReference type="ARBA" id="ARBA00022491"/>
    </source>
</evidence>
<proteinExistence type="predicted"/>
<dbReference type="Pfam" id="PF00455">
    <property type="entry name" value="DeoRC"/>
    <property type="match status" value="1"/>
</dbReference>
<keyword evidence="4" id="KW-0804">Transcription</keyword>
<evidence type="ECO:0000313" key="7">
    <source>
        <dbReference type="Proteomes" id="UP000244902"/>
    </source>
</evidence>
<dbReference type="AlphaFoldDB" id="A0A2U8GWP4"/>
<gene>
    <name evidence="6" type="ORF">CEW87_00870</name>
</gene>
<keyword evidence="3" id="KW-0238">DNA-binding</keyword>
<dbReference type="GO" id="GO:0003700">
    <property type="term" value="F:DNA-binding transcription factor activity"/>
    <property type="evidence" value="ECO:0007669"/>
    <property type="project" value="InterPro"/>
</dbReference>
<organism evidence="6 7">
    <name type="scientific">Parazoarcus communis</name>
    <dbReference type="NCBI Taxonomy" id="41977"/>
    <lineage>
        <taxon>Bacteria</taxon>
        <taxon>Pseudomonadati</taxon>
        <taxon>Pseudomonadota</taxon>
        <taxon>Betaproteobacteria</taxon>
        <taxon>Rhodocyclales</taxon>
        <taxon>Zoogloeaceae</taxon>
        <taxon>Parazoarcus</taxon>
    </lineage>
</organism>
<dbReference type="GO" id="GO:0003677">
    <property type="term" value="F:DNA binding"/>
    <property type="evidence" value="ECO:0007669"/>
    <property type="project" value="UniProtKB-KW"/>
</dbReference>
<evidence type="ECO:0000313" key="6">
    <source>
        <dbReference type="EMBL" id="AWI78021.1"/>
    </source>
</evidence>
<dbReference type="SUPFAM" id="SSF100950">
    <property type="entry name" value="NagB/RpiA/CoA transferase-like"/>
    <property type="match status" value="1"/>
</dbReference>
<feature type="domain" description="HTH deoR-type" evidence="5">
    <location>
        <begin position="1"/>
        <end position="56"/>
    </location>
</feature>
<dbReference type="RefSeq" id="WP_108971137.1">
    <property type="nucleotide sequence ID" value="NZ_CP022188.1"/>
</dbReference>
<evidence type="ECO:0000259" key="5">
    <source>
        <dbReference type="PROSITE" id="PS51000"/>
    </source>
</evidence>
<dbReference type="InterPro" id="IPR036390">
    <property type="entry name" value="WH_DNA-bd_sf"/>
</dbReference>
<dbReference type="InterPro" id="IPR014036">
    <property type="entry name" value="DeoR-like_C"/>
</dbReference>
<evidence type="ECO:0000256" key="3">
    <source>
        <dbReference type="ARBA" id="ARBA00023125"/>
    </source>
</evidence>
<dbReference type="SUPFAM" id="SSF46785">
    <property type="entry name" value="Winged helix' DNA-binding domain"/>
    <property type="match status" value="1"/>
</dbReference>
<dbReference type="PROSITE" id="PS51000">
    <property type="entry name" value="HTH_DEOR_2"/>
    <property type="match status" value="1"/>
</dbReference>
<dbReference type="InterPro" id="IPR036388">
    <property type="entry name" value="WH-like_DNA-bd_sf"/>
</dbReference>
<dbReference type="PRINTS" id="PR00037">
    <property type="entry name" value="HTHLACR"/>
</dbReference>
<dbReference type="InterPro" id="IPR050313">
    <property type="entry name" value="Carb_Metab_HTH_regulators"/>
</dbReference>
<dbReference type="InterPro" id="IPR037171">
    <property type="entry name" value="NagB/RpiA_transferase-like"/>
</dbReference>
<dbReference type="InterPro" id="IPR018356">
    <property type="entry name" value="Tscrpt_reg_HTH_DeoR_CS"/>
</dbReference>
<dbReference type="EMBL" id="CP022188">
    <property type="protein sequence ID" value="AWI78021.1"/>
    <property type="molecule type" value="Genomic_DNA"/>
</dbReference>
<dbReference type="PANTHER" id="PTHR30363">
    <property type="entry name" value="HTH-TYPE TRANSCRIPTIONAL REGULATOR SRLR-RELATED"/>
    <property type="match status" value="1"/>
</dbReference>
<dbReference type="PANTHER" id="PTHR30363:SF4">
    <property type="entry name" value="GLYCEROL-3-PHOSPHATE REGULON REPRESSOR"/>
    <property type="match status" value="1"/>
</dbReference>
<dbReference type="Gene3D" id="1.10.10.10">
    <property type="entry name" value="Winged helix-like DNA-binding domain superfamily/Winged helix DNA-binding domain"/>
    <property type="match status" value="1"/>
</dbReference>
<dbReference type="SMART" id="SM00420">
    <property type="entry name" value="HTH_DEOR"/>
    <property type="match status" value="1"/>
</dbReference>
<keyword evidence="2" id="KW-0805">Transcription regulation</keyword>
<dbReference type="Proteomes" id="UP000244902">
    <property type="component" value="Chromosome"/>
</dbReference>
<keyword evidence="1" id="KW-0678">Repressor</keyword>
<dbReference type="Pfam" id="PF08220">
    <property type="entry name" value="HTH_DeoR"/>
    <property type="match status" value="1"/>
</dbReference>
<evidence type="ECO:0000256" key="2">
    <source>
        <dbReference type="ARBA" id="ARBA00023015"/>
    </source>
</evidence>
<accession>A0A2U8GWP4</accession>
<dbReference type="SMART" id="SM01134">
    <property type="entry name" value="DeoRC"/>
    <property type="match status" value="1"/>
</dbReference>
<reference evidence="6 7" key="1">
    <citation type="submission" date="2017-06" db="EMBL/GenBank/DDBJ databases">
        <title>Azoarcus sp. TSNA42 complete genome sequence.</title>
        <authorList>
            <person name="Woo J.-H."/>
            <person name="Kim H.-S."/>
        </authorList>
    </citation>
    <scope>NUCLEOTIDE SEQUENCE [LARGE SCALE GENOMIC DNA]</scope>
    <source>
        <strain evidence="6 7">TSNA42</strain>
    </source>
</reference>
<sequence>MNIRQEKIVEILHATPTLSILELARSLNVSDETIRRDLKRLADEGLIERFHGGARLSAEHSEAPFKQRLRTRASSKHAIACASAELVAEDSTLFLDNSSTACFLARRLARRKGLTIITPSIQVARLLAEGGNSNRIIVPGGELRTSDMTMVGASAISFAAQFSPALFMLSVAALTTGGCLDFDLYEAEYKRTLIPHAAQVVLLADASKFGSAGLVRTCSLDDIDVLVTDSQPPVELAQALAPRTRVIVANVNHEQGELERA</sequence>
<name>A0A2U8GWP4_9RHOO</name>
<dbReference type="InterPro" id="IPR001034">
    <property type="entry name" value="DeoR_HTH"/>
</dbReference>
<dbReference type="OrthoDB" id="9814815at2"/>
<protein>
    <submittedName>
        <fullName evidence="6">DeoR family transcriptional regulator</fullName>
    </submittedName>
</protein>
<evidence type="ECO:0000256" key="4">
    <source>
        <dbReference type="ARBA" id="ARBA00023163"/>
    </source>
</evidence>
<dbReference type="PROSITE" id="PS00894">
    <property type="entry name" value="HTH_DEOR_1"/>
    <property type="match status" value="1"/>
</dbReference>